<dbReference type="InterPro" id="IPR036765">
    <property type="entry name" value="ZipA_FtsZ-bd_C_sf"/>
</dbReference>
<feature type="region of interest" description="Disordered" evidence="10">
    <location>
        <begin position="157"/>
        <end position="176"/>
    </location>
</feature>
<dbReference type="SMART" id="SM00771">
    <property type="entry name" value="ZipA_C"/>
    <property type="match status" value="1"/>
</dbReference>
<dbReference type="RefSeq" id="WP_285764275.1">
    <property type="nucleotide sequence ID" value="NZ_BSYJ01000003.1"/>
</dbReference>
<evidence type="ECO:0000256" key="7">
    <source>
        <dbReference type="ARBA" id="ARBA00023306"/>
    </source>
</evidence>
<proteinExistence type="inferred from homology"/>
<evidence type="ECO:0000259" key="11">
    <source>
        <dbReference type="SMART" id="SM00771"/>
    </source>
</evidence>
<dbReference type="PANTHER" id="PTHR38685:SF1">
    <property type="entry name" value="CELL DIVISION PROTEIN ZIPA"/>
    <property type="match status" value="1"/>
</dbReference>
<comment type="subunit">
    <text evidence="8">Interacts with FtsZ via their C-terminal domains.</text>
</comment>
<evidence type="ECO:0000256" key="2">
    <source>
        <dbReference type="ARBA" id="ARBA00022519"/>
    </source>
</evidence>
<evidence type="ECO:0000256" key="5">
    <source>
        <dbReference type="ARBA" id="ARBA00022989"/>
    </source>
</evidence>
<dbReference type="PANTHER" id="PTHR38685">
    <property type="entry name" value="CELL DIVISION PROTEIN ZIPA"/>
    <property type="match status" value="1"/>
</dbReference>
<evidence type="ECO:0000256" key="1">
    <source>
        <dbReference type="ARBA" id="ARBA00022475"/>
    </source>
</evidence>
<keyword evidence="4 8" id="KW-0812">Transmembrane</keyword>
<dbReference type="Gene3D" id="3.30.1400.10">
    <property type="entry name" value="ZipA, C-terminal FtsZ-binding domain"/>
    <property type="match status" value="1"/>
</dbReference>
<sequence length="395" mass="43478">MNNLPMILVAIFLVLVIADGIRRAWNRYRENQGFKRRIAEEMSSGQEGYEPDPLLDLGITAVRSRSRDELGAEVEAEVEDTVAEEPAVLQEEPMPVADQLAGSLDEAAAETVLEEPLAESEPAMAAENFDSSLPGGGARVVGRRDREDAQKINKQVQQSYQSSRQLVGQRRPQQATLNLEEQVPTLMESVAGEGRVEPSIDDIAPLEELQAAPVSPERVSARPAVSKPEKTERVAKAAAPETRSNAGPAQQDVQEVLIVNVVANAGDQFEGNDLLRIVLSSGMRLGDRDIFHRHEDEDGAGPVQFSMANMVVPGTFNLASMEEFYTPGVSLFMTLPMASDPLQSLNRMLQTANHLANQLGGALRDENRSVFTAQMAEHYRQRVIEFQRRQRIAKN</sequence>
<keyword evidence="13" id="KW-1185">Reference proteome</keyword>
<evidence type="ECO:0000313" key="13">
    <source>
        <dbReference type="Proteomes" id="UP001224392"/>
    </source>
</evidence>
<accession>A0ABQ6LZZ9</accession>
<evidence type="ECO:0000256" key="6">
    <source>
        <dbReference type="ARBA" id="ARBA00023136"/>
    </source>
</evidence>
<dbReference type="SUPFAM" id="SSF64383">
    <property type="entry name" value="Cell-division protein ZipA, C-terminal domain"/>
    <property type="match status" value="1"/>
</dbReference>
<evidence type="ECO:0000256" key="4">
    <source>
        <dbReference type="ARBA" id="ARBA00022692"/>
    </source>
</evidence>
<dbReference type="HAMAP" id="MF_00509">
    <property type="entry name" value="ZipA"/>
    <property type="match status" value="1"/>
</dbReference>
<evidence type="ECO:0000313" key="12">
    <source>
        <dbReference type="EMBL" id="GMG87660.1"/>
    </source>
</evidence>
<organism evidence="12 13">
    <name type="scientific">Biformimicrobium ophioploci</name>
    <dbReference type="NCBI Taxonomy" id="3036711"/>
    <lineage>
        <taxon>Bacteria</taxon>
        <taxon>Pseudomonadati</taxon>
        <taxon>Pseudomonadota</taxon>
        <taxon>Gammaproteobacteria</taxon>
        <taxon>Cellvibrionales</taxon>
        <taxon>Microbulbiferaceae</taxon>
        <taxon>Biformimicrobium</taxon>
    </lineage>
</organism>
<keyword evidence="3 8" id="KW-0132">Cell division</keyword>
<comment type="subcellular location">
    <subcellularLocation>
        <location evidence="8">Cell inner membrane</location>
        <topology evidence="8">Single-pass type I membrane protein</topology>
    </subcellularLocation>
    <text evidence="8">Localizes to the Z ring in an FtsZ-dependent manner.</text>
</comment>
<feature type="domain" description="ZipA C-terminal FtsZ-binding" evidence="11">
    <location>
        <begin position="253"/>
        <end position="383"/>
    </location>
</feature>
<name>A0ABQ6LZZ9_9GAMM</name>
<keyword evidence="5 8" id="KW-1133">Transmembrane helix</keyword>
<gene>
    <name evidence="8" type="primary">zipA</name>
    <name evidence="12" type="ORF">MNKW57_19810</name>
</gene>
<comment type="caution">
    <text evidence="12">The sequence shown here is derived from an EMBL/GenBank/DDBJ whole genome shotgun (WGS) entry which is preliminary data.</text>
</comment>
<dbReference type="Proteomes" id="UP001224392">
    <property type="component" value="Unassembled WGS sequence"/>
</dbReference>
<keyword evidence="2 8" id="KW-0997">Cell inner membrane</keyword>
<dbReference type="InterPro" id="IPR011919">
    <property type="entry name" value="Cell_div_ZipA"/>
</dbReference>
<comment type="function">
    <text evidence="8 9">Essential cell division protein that stabilizes the FtsZ protofilaments by cross-linking them and that serves as a cytoplasmic membrane anchor for the Z ring. Also required for the recruitment to the septal ring of downstream cell division proteins.</text>
</comment>
<feature type="region of interest" description="Disordered" evidence="10">
    <location>
        <begin position="211"/>
        <end position="232"/>
    </location>
</feature>
<dbReference type="NCBIfam" id="TIGR02205">
    <property type="entry name" value="septum_zipA"/>
    <property type="match status" value="1"/>
</dbReference>
<dbReference type="EMBL" id="BSYJ01000003">
    <property type="protein sequence ID" value="GMG87660.1"/>
    <property type="molecule type" value="Genomic_DNA"/>
</dbReference>
<keyword evidence="6 8" id="KW-0472">Membrane</keyword>
<keyword evidence="1 8" id="KW-1003">Cell membrane</keyword>
<dbReference type="InterPro" id="IPR007449">
    <property type="entry name" value="ZipA_FtsZ-bd_C"/>
</dbReference>
<evidence type="ECO:0000256" key="3">
    <source>
        <dbReference type="ARBA" id="ARBA00022618"/>
    </source>
</evidence>
<evidence type="ECO:0000256" key="9">
    <source>
        <dbReference type="RuleBase" id="RU003612"/>
    </source>
</evidence>
<reference evidence="12 13" key="1">
    <citation type="submission" date="2023-04" db="EMBL/GenBank/DDBJ databases">
        <title>Marinobulbifer ophiurae gen. nov., sp. Nov., isolate from tissue of brittle star Ophioplocus japonicus.</title>
        <authorList>
            <person name="Kawano K."/>
            <person name="Sawayama S."/>
            <person name="Nakagawa S."/>
        </authorList>
    </citation>
    <scope>NUCLEOTIDE SEQUENCE [LARGE SCALE GENOMIC DNA]</scope>
    <source>
        <strain evidence="12 13">NKW57</strain>
    </source>
</reference>
<protein>
    <recommendedName>
        <fullName evidence="8 9">Cell division protein ZipA</fullName>
    </recommendedName>
</protein>
<evidence type="ECO:0000256" key="8">
    <source>
        <dbReference type="HAMAP-Rule" id="MF_00509"/>
    </source>
</evidence>
<evidence type="ECO:0000256" key="10">
    <source>
        <dbReference type="SAM" id="MobiDB-lite"/>
    </source>
</evidence>
<dbReference type="Pfam" id="PF04354">
    <property type="entry name" value="ZipA_C"/>
    <property type="match status" value="1"/>
</dbReference>
<comment type="similarity">
    <text evidence="8 9">Belongs to the ZipA family.</text>
</comment>
<keyword evidence="7 8" id="KW-0131">Cell cycle</keyword>